<name>A0A1G7YG05_9FLAO</name>
<protein>
    <submittedName>
        <fullName evidence="1">Uncharacterized protein</fullName>
    </submittedName>
</protein>
<evidence type="ECO:0000313" key="2">
    <source>
        <dbReference type="Proteomes" id="UP000199274"/>
    </source>
</evidence>
<dbReference type="Proteomes" id="UP000199274">
    <property type="component" value="Unassembled WGS sequence"/>
</dbReference>
<dbReference type="EMBL" id="FNDB01000003">
    <property type="protein sequence ID" value="SDG95383.1"/>
    <property type="molecule type" value="Genomic_DNA"/>
</dbReference>
<evidence type="ECO:0000313" key="1">
    <source>
        <dbReference type="EMBL" id="SDG95383.1"/>
    </source>
</evidence>
<reference evidence="2" key="1">
    <citation type="submission" date="2016-10" db="EMBL/GenBank/DDBJ databases">
        <authorList>
            <person name="Varghese N."/>
            <person name="Submissions S."/>
        </authorList>
    </citation>
    <scope>NUCLEOTIDE SEQUENCE [LARGE SCALE GENOMIC DNA]</scope>
    <source>
        <strain evidence="2">CGMCC 1.2747</strain>
    </source>
</reference>
<keyword evidence="2" id="KW-1185">Reference proteome</keyword>
<gene>
    <name evidence="1" type="ORF">SAMN04488062_103188</name>
</gene>
<organism evidence="1 2">
    <name type="scientific">Flavobacterium omnivorum</name>
    <dbReference type="NCBI Taxonomy" id="178355"/>
    <lineage>
        <taxon>Bacteria</taxon>
        <taxon>Pseudomonadati</taxon>
        <taxon>Bacteroidota</taxon>
        <taxon>Flavobacteriia</taxon>
        <taxon>Flavobacteriales</taxon>
        <taxon>Flavobacteriaceae</taxon>
        <taxon>Flavobacterium</taxon>
    </lineage>
</organism>
<dbReference type="AlphaFoldDB" id="A0A1G7YG05"/>
<proteinExistence type="predicted"/>
<dbReference type="RefSeq" id="WP_175455433.1">
    <property type="nucleotide sequence ID" value="NZ_FNDB01000003.1"/>
</dbReference>
<accession>A0A1G7YG05</accession>
<sequence>MQIPGNPDYSYVYLSKAQQEIASKVEVMLIGLTVKEAQELLHCVRKAVEHTKIS</sequence>